<proteinExistence type="predicted"/>
<protein>
    <submittedName>
        <fullName evidence="2">Uncharacterized protein</fullName>
    </submittedName>
</protein>
<sequence length="177" mass="19546">MLAISTHATSNQGHRKEFHQCMHLPAPPDMHAAATRLAPRWPCSLDTPPDPFEDLAVCRCVEDKRSQERSCTGAAATTCSATGMRLLHELCSESERCRNGNMTGGVGACECECVALMLFRARHWRCKYFQGWPCGHAQQSETRESDGWLGTSDRCSESERVVPDSHARTSGGKYSAE</sequence>
<name>A0A1J7I4N7_9PEZI</name>
<organism evidence="2 3">
    <name type="scientific">Coniochaeta ligniaria NRRL 30616</name>
    <dbReference type="NCBI Taxonomy" id="1408157"/>
    <lineage>
        <taxon>Eukaryota</taxon>
        <taxon>Fungi</taxon>
        <taxon>Dikarya</taxon>
        <taxon>Ascomycota</taxon>
        <taxon>Pezizomycotina</taxon>
        <taxon>Sordariomycetes</taxon>
        <taxon>Sordariomycetidae</taxon>
        <taxon>Coniochaetales</taxon>
        <taxon>Coniochaetaceae</taxon>
        <taxon>Coniochaeta</taxon>
    </lineage>
</organism>
<evidence type="ECO:0000313" key="3">
    <source>
        <dbReference type="Proteomes" id="UP000182658"/>
    </source>
</evidence>
<accession>A0A1J7I4N7</accession>
<evidence type="ECO:0000313" key="2">
    <source>
        <dbReference type="EMBL" id="OIW22437.1"/>
    </source>
</evidence>
<dbReference type="EMBL" id="KV875114">
    <property type="protein sequence ID" value="OIW22437.1"/>
    <property type="molecule type" value="Genomic_DNA"/>
</dbReference>
<feature type="region of interest" description="Disordered" evidence="1">
    <location>
        <begin position="145"/>
        <end position="177"/>
    </location>
</feature>
<dbReference type="AlphaFoldDB" id="A0A1J7I4N7"/>
<dbReference type="Proteomes" id="UP000182658">
    <property type="component" value="Unassembled WGS sequence"/>
</dbReference>
<evidence type="ECO:0000256" key="1">
    <source>
        <dbReference type="SAM" id="MobiDB-lite"/>
    </source>
</evidence>
<feature type="compositionally biased region" description="Basic and acidic residues" evidence="1">
    <location>
        <begin position="154"/>
        <end position="167"/>
    </location>
</feature>
<dbReference type="InParanoid" id="A0A1J7I4N7"/>
<gene>
    <name evidence="2" type="ORF">CONLIGDRAFT_222566</name>
</gene>
<keyword evidence="3" id="KW-1185">Reference proteome</keyword>
<reference evidence="2 3" key="1">
    <citation type="submission" date="2016-10" db="EMBL/GenBank/DDBJ databases">
        <title>Draft genome sequence of Coniochaeta ligniaria NRRL30616, a lignocellulolytic fungus for bioabatement of inhibitors in plant biomass hydrolysates.</title>
        <authorList>
            <consortium name="DOE Joint Genome Institute"/>
            <person name="Jimenez D.J."/>
            <person name="Hector R.E."/>
            <person name="Riley R."/>
            <person name="Sun H."/>
            <person name="Grigoriev I.V."/>
            <person name="Van Elsas J.D."/>
            <person name="Nichols N.N."/>
        </authorList>
    </citation>
    <scope>NUCLEOTIDE SEQUENCE [LARGE SCALE GENOMIC DNA]</scope>
    <source>
        <strain evidence="2 3">NRRL 30616</strain>
    </source>
</reference>